<proteinExistence type="inferred from homology"/>
<sequence>MHGVLALLNRDEGFEIVDKPTAMNRRSFLAASTALGIAAGVGGLSPSAAQAAPHPAGRTRSFRTALSVSPFTEAMLRTVSFTDGRRVARTVDQMQQLFVAHGSTEVFARIATRRSAASGDAEHGFARGLERARLARRLRLPFNPELGLWAVYGDIAYQPEPDFRDYPGLGPAAPWTSLTIDQMLPVLRRYGAVVATQVLSTGATVNVWDLGNEIEFGMAGVAIRGAVTEADGWTYAPPNAVDPAIGQMDFGALLAMTEPDRIAWLRAHLWPHLGRMLAATAAGIRSVHRTAKFSAHTSTIAAGSPTLSSAFWSAMRTAGFLPDELGTSFYPTSYDYGDRMATFKTLATTLRTTFGKPVFVAESGYPSATMSPPYAWNSPLPGYPISPQGEANFFRDLVAWGAGSGPLSGVRPWAPDYCVGGWQPMSFFTVSGATATAEPVLDAITAGLKAVPAS</sequence>
<dbReference type="PANTHER" id="PTHR34983">
    <property type="entry name" value="ARABINOGALACTAN ENDO-BETA-1,4-GALACTANASE A"/>
    <property type="match status" value="1"/>
</dbReference>
<organism evidence="7 8">
    <name type="scientific">Cryptosporangium minutisporangium</name>
    <dbReference type="NCBI Taxonomy" id="113569"/>
    <lineage>
        <taxon>Bacteria</taxon>
        <taxon>Bacillati</taxon>
        <taxon>Actinomycetota</taxon>
        <taxon>Actinomycetes</taxon>
        <taxon>Cryptosporangiales</taxon>
        <taxon>Cryptosporangiaceae</taxon>
        <taxon>Cryptosporangium</taxon>
    </lineage>
</organism>
<gene>
    <name evidence="7" type="ORF">GCM10020369_08650</name>
</gene>
<dbReference type="PROSITE" id="PS51318">
    <property type="entry name" value="TAT"/>
    <property type="match status" value="1"/>
</dbReference>
<keyword evidence="4 6" id="KW-0378">Hydrolase</keyword>
<dbReference type="InterPro" id="IPR017853">
    <property type="entry name" value="GH"/>
</dbReference>
<dbReference type="Gene3D" id="3.20.20.80">
    <property type="entry name" value="Glycosidases"/>
    <property type="match status" value="1"/>
</dbReference>
<reference evidence="8" key="1">
    <citation type="journal article" date="2019" name="Int. J. Syst. Evol. Microbiol.">
        <title>The Global Catalogue of Microorganisms (GCM) 10K type strain sequencing project: providing services to taxonomists for standard genome sequencing and annotation.</title>
        <authorList>
            <consortium name="The Broad Institute Genomics Platform"/>
            <consortium name="The Broad Institute Genome Sequencing Center for Infectious Disease"/>
            <person name="Wu L."/>
            <person name="Ma J."/>
        </authorList>
    </citation>
    <scope>NUCLEOTIDE SEQUENCE [LARGE SCALE GENOMIC DNA]</scope>
    <source>
        <strain evidence="8">JCM 9458</strain>
    </source>
</reference>
<evidence type="ECO:0000256" key="6">
    <source>
        <dbReference type="RuleBase" id="RU361192"/>
    </source>
</evidence>
<dbReference type="EMBL" id="BAAAYN010000005">
    <property type="protein sequence ID" value="GAA3383300.1"/>
    <property type="molecule type" value="Genomic_DNA"/>
</dbReference>
<dbReference type="SUPFAM" id="SSF51445">
    <property type="entry name" value="(Trans)glycosidases"/>
    <property type="match status" value="1"/>
</dbReference>
<accession>A0ABP6SRY5</accession>
<evidence type="ECO:0000256" key="4">
    <source>
        <dbReference type="ARBA" id="ARBA00022801"/>
    </source>
</evidence>
<evidence type="ECO:0000256" key="1">
    <source>
        <dbReference type="ARBA" id="ARBA00001695"/>
    </source>
</evidence>
<name>A0ABP6SRY5_9ACTN</name>
<dbReference type="NCBIfam" id="TIGR01409">
    <property type="entry name" value="TAT_signal_seq"/>
    <property type="match status" value="1"/>
</dbReference>
<dbReference type="InterPro" id="IPR006311">
    <property type="entry name" value="TAT_signal"/>
</dbReference>
<evidence type="ECO:0000256" key="2">
    <source>
        <dbReference type="ARBA" id="ARBA00010687"/>
    </source>
</evidence>
<dbReference type="PANTHER" id="PTHR34983:SF1">
    <property type="entry name" value="ARABINOGALACTAN ENDO-BETA-1,4-GALACTANASE A"/>
    <property type="match status" value="1"/>
</dbReference>
<dbReference type="Pfam" id="PF07745">
    <property type="entry name" value="Glyco_hydro_53"/>
    <property type="match status" value="1"/>
</dbReference>
<keyword evidence="8" id="KW-1185">Reference proteome</keyword>
<dbReference type="InterPro" id="IPR019546">
    <property type="entry name" value="TAT_signal_bac_arc"/>
</dbReference>
<keyword evidence="5 6" id="KW-0326">Glycosidase</keyword>
<comment type="catalytic activity">
    <reaction evidence="1 6">
        <text>The enzyme specifically hydrolyzes (1-&gt;4)-beta-D-galactosidic linkages in type I arabinogalactans.</text>
        <dbReference type="EC" id="3.2.1.89"/>
    </reaction>
</comment>
<evidence type="ECO:0000256" key="3">
    <source>
        <dbReference type="ARBA" id="ARBA00012556"/>
    </source>
</evidence>
<evidence type="ECO:0000256" key="5">
    <source>
        <dbReference type="ARBA" id="ARBA00023295"/>
    </source>
</evidence>
<protein>
    <recommendedName>
        <fullName evidence="3 6">Arabinogalactan endo-beta-1,4-galactanase</fullName>
        <ecNumber evidence="3 6">3.2.1.89</ecNumber>
    </recommendedName>
</protein>
<evidence type="ECO:0000313" key="8">
    <source>
        <dbReference type="Proteomes" id="UP001501676"/>
    </source>
</evidence>
<evidence type="ECO:0000313" key="7">
    <source>
        <dbReference type="EMBL" id="GAA3383300.1"/>
    </source>
</evidence>
<dbReference type="InterPro" id="IPR011683">
    <property type="entry name" value="Glyco_hydro_53"/>
</dbReference>
<dbReference type="EC" id="3.2.1.89" evidence="3 6"/>
<dbReference type="Proteomes" id="UP001501676">
    <property type="component" value="Unassembled WGS sequence"/>
</dbReference>
<comment type="caution">
    <text evidence="7">The sequence shown here is derived from an EMBL/GenBank/DDBJ whole genome shotgun (WGS) entry which is preliminary data.</text>
</comment>
<comment type="similarity">
    <text evidence="2 6">Belongs to the glycosyl hydrolase 53 family.</text>
</comment>